<accession>A0AAV9UL28</accession>
<feature type="region of interest" description="Disordered" evidence="1">
    <location>
        <begin position="531"/>
        <end position="567"/>
    </location>
</feature>
<feature type="signal peptide" evidence="3">
    <location>
        <begin position="1"/>
        <end position="28"/>
    </location>
</feature>
<evidence type="ECO:0000256" key="1">
    <source>
        <dbReference type="SAM" id="MobiDB-lite"/>
    </source>
</evidence>
<dbReference type="Proteomes" id="UP001375240">
    <property type="component" value="Unassembled WGS sequence"/>
</dbReference>
<dbReference type="InterPro" id="IPR015915">
    <property type="entry name" value="Kelch-typ_b-propeller"/>
</dbReference>
<dbReference type="Gene3D" id="2.120.10.80">
    <property type="entry name" value="Kelch-type beta propeller"/>
    <property type="match status" value="2"/>
</dbReference>
<keyword evidence="2" id="KW-0812">Transmembrane</keyword>
<evidence type="ECO:0008006" key="6">
    <source>
        <dbReference type="Google" id="ProtNLM"/>
    </source>
</evidence>
<keyword evidence="2" id="KW-0472">Membrane</keyword>
<dbReference type="PANTHER" id="PTHR23244">
    <property type="entry name" value="KELCH REPEAT DOMAIN"/>
    <property type="match status" value="1"/>
</dbReference>
<keyword evidence="2" id="KW-1133">Transmembrane helix</keyword>
<evidence type="ECO:0000256" key="2">
    <source>
        <dbReference type="SAM" id="Phobius"/>
    </source>
</evidence>
<reference evidence="4 5" key="1">
    <citation type="submission" date="2019-10" db="EMBL/GenBank/DDBJ databases">
        <authorList>
            <person name="Palmer J.M."/>
        </authorList>
    </citation>
    <scope>NUCLEOTIDE SEQUENCE [LARGE SCALE GENOMIC DNA]</scope>
    <source>
        <strain evidence="4 5">TWF696</strain>
    </source>
</reference>
<protein>
    <recommendedName>
        <fullName evidence="6">Kelch repeat-containing protein</fullName>
    </recommendedName>
</protein>
<evidence type="ECO:0000313" key="4">
    <source>
        <dbReference type="EMBL" id="KAK6341580.1"/>
    </source>
</evidence>
<dbReference type="PANTHER" id="PTHR23244:SF490">
    <property type="entry name" value="KELCH REPEAT PROTEIN"/>
    <property type="match status" value="1"/>
</dbReference>
<evidence type="ECO:0000313" key="5">
    <source>
        <dbReference type="Proteomes" id="UP001375240"/>
    </source>
</evidence>
<dbReference type="InterPro" id="IPR011043">
    <property type="entry name" value="Gal_Oxase/kelch_b-propeller"/>
</dbReference>
<keyword evidence="3" id="KW-0732">Signal</keyword>
<keyword evidence="5" id="KW-1185">Reference proteome</keyword>
<dbReference type="AlphaFoldDB" id="A0AAV9UL28"/>
<proteinExistence type="predicted"/>
<feature type="transmembrane region" description="Helical" evidence="2">
    <location>
        <begin position="497"/>
        <end position="521"/>
    </location>
</feature>
<dbReference type="EMBL" id="JAVHNQ010000007">
    <property type="protein sequence ID" value="KAK6341580.1"/>
    <property type="molecule type" value="Genomic_DNA"/>
</dbReference>
<name>A0AAV9UL28_9PEZI</name>
<feature type="chain" id="PRO_5043485735" description="Kelch repeat-containing protein" evidence="3">
    <location>
        <begin position="29"/>
        <end position="591"/>
    </location>
</feature>
<organism evidence="4 5">
    <name type="scientific">Orbilia brochopaga</name>
    <dbReference type="NCBI Taxonomy" id="3140254"/>
    <lineage>
        <taxon>Eukaryota</taxon>
        <taxon>Fungi</taxon>
        <taxon>Dikarya</taxon>
        <taxon>Ascomycota</taxon>
        <taxon>Pezizomycotina</taxon>
        <taxon>Orbiliomycetes</taxon>
        <taxon>Orbiliales</taxon>
        <taxon>Orbiliaceae</taxon>
        <taxon>Orbilia</taxon>
    </lineage>
</organism>
<gene>
    <name evidence="4" type="ORF">TWF696_008651</name>
</gene>
<sequence>MVTSKAVVEVLALATTASLLVVPALAQAKKNPKIDPVVNFCKRYQHQSAITDKTLFIDGGTQWFHDDPIVWGQATQGINTYLVTTDMSDSWDWKGNISQTAIYKTTEPGRKIGYVPALNGGAIWPNANQTSLYFYGGTTNSSLSDFSLYEGPQPDAQTLWKYNIAEKFWDPVDYAKGSPDVTRASFGGSVVAPKLNKAYYLGGVLDTGSTDLTGDLQSPRFLDGLLEFDFATESVRNISTSGLGARARAYSQLVYIPNYGKGDSAAPGGKKGILVAIGGEVKSSQIIDVSGTRRGDPVPMSDIAIYDIGTESWYVQQAEPHALEFPAPRVDHCIVVKAAPDNSSHAIYMYGGTNYNGTRVARPLDDVWILAVPSFQWIKIFEGESPRWGHTCHVAPQGRQMITVGGLGTGYTADFNDSRCDWEAKSVALYDLTTLQWGSAFLAHSDPYQLPVEVAQRINGTQAGGGSIKTPPGGWSNPDLQQLFIDIPAPPKKSNKAVIAGSVVGGIGGLSLLALAAFFLYRKYLRRTDRPIPPPPEAQQWAKPELEGGLVDGSESPKSETPSGPKVFYEIDGRVHRLELGTHKEIPTELP</sequence>
<dbReference type="SUPFAM" id="SSF50965">
    <property type="entry name" value="Galactose oxidase, central domain"/>
    <property type="match status" value="1"/>
</dbReference>
<comment type="caution">
    <text evidence="4">The sequence shown here is derived from an EMBL/GenBank/DDBJ whole genome shotgun (WGS) entry which is preliminary data.</text>
</comment>
<evidence type="ECO:0000256" key="3">
    <source>
        <dbReference type="SAM" id="SignalP"/>
    </source>
</evidence>